<organism evidence="2 3">
    <name type="scientific">Strigamia maritima</name>
    <name type="common">European centipede</name>
    <name type="synonym">Geophilus maritimus</name>
    <dbReference type="NCBI Taxonomy" id="126957"/>
    <lineage>
        <taxon>Eukaryota</taxon>
        <taxon>Metazoa</taxon>
        <taxon>Ecdysozoa</taxon>
        <taxon>Arthropoda</taxon>
        <taxon>Myriapoda</taxon>
        <taxon>Chilopoda</taxon>
        <taxon>Pleurostigmophora</taxon>
        <taxon>Geophilomorpha</taxon>
        <taxon>Linotaeniidae</taxon>
        <taxon>Strigamia</taxon>
    </lineage>
</organism>
<sequence>MTECPTGILVDISDDSSCEAVSVKTYPKTIGNSHDDVPSISLLEDEKLDMFSDVFTDEEYEIGKQKYGVFTNFEDPLSVKQMVEIFTEAAKLSSLLKSQSLKDGDSKIEEIEIVVTEDCNMSSKYSISEESISLPNEISLLRDSLLNDESRIDLTSPFSVSSVTSPDSNNLSKNLKLEQSSSSVRDGISVGSQTDDAVESEESLIVFAKPNTGTRKLNDASRLIRRPSIKKDTTPELNRKLISFITPLKPTHVITPTQTPKTRFTSALVPVINRRCSTGTPISTLTRPITPFMADSRKSSANSKLVQTPRPPLRLMNTSSSRVPKKNSYEIKTPKWDGLMIKKQKENYKYPYNTADRIQNTMRLTMNVVLTPKRKFTCNCYMMSVLNNQKPDYNWYKGKVSWTNFGIAWFYTT</sequence>
<evidence type="ECO:0000256" key="1">
    <source>
        <dbReference type="SAM" id="MobiDB-lite"/>
    </source>
</evidence>
<name>T1IVM5_STRMM</name>
<dbReference type="EMBL" id="JH431587">
    <property type="status" value="NOT_ANNOTATED_CDS"/>
    <property type="molecule type" value="Genomic_DNA"/>
</dbReference>
<evidence type="ECO:0000313" key="2">
    <source>
        <dbReference type="EnsemblMetazoa" id="SMAR005226-PA"/>
    </source>
</evidence>
<feature type="region of interest" description="Disordered" evidence="1">
    <location>
        <begin position="294"/>
        <end position="326"/>
    </location>
</feature>
<dbReference type="HOGENOM" id="CLU_666197_0_0_1"/>
<reference evidence="2" key="2">
    <citation type="submission" date="2015-02" db="UniProtKB">
        <authorList>
            <consortium name="EnsemblMetazoa"/>
        </authorList>
    </citation>
    <scope>IDENTIFICATION</scope>
</reference>
<accession>T1IVM5</accession>
<dbReference type="EnsemblMetazoa" id="SMAR005226-RA">
    <property type="protein sequence ID" value="SMAR005226-PA"/>
    <property type="gene ID" value="SMAR005226"/>
</dbReference>
<keyword evidence="3" id="KW-1185">Reference proteome</keyword>
<evidence type="ECO:0000313" key="3">
    <source>
        <dbReference type="Proteomes" id="UP000014500"/>
    </source>
</evidence>
<dbReference type="AlphaFoldDB" id="T1IVM5"/>
<proteinExistence type="predicted"/>
<protein>
    <submittedName>
        <fullName evidence="2">Uncharacterized protein</fullName>
    </submittedName>
</protein>
<feature type="compositionally biased region" description="Low complexity" evidence="1">
    <location>
        <begin position="157"/>
        <end position="168"/>
    </location>
</feature>
<feature type="compositionally biased region" description="Polar residues" evidence="1">
    <location>
        <begin position="169"/>
        <end position="195"/>
    </location>
</feature>
<reference evidence="3" key="1">
    <citation type="submission" date="2011-05" db="EMBL/GenBank/DDBJ databases">
        <authorList>
            <person name="Richards S.R."/>
            <person name="Qu J."/>
            <person name="Jiang H."/>
            <person name="Jhangiani S.N."/>
            <person name="Agravi P."/>
            <person name="Goodspeed R."/>
            <person name="Gross S."/>
            <person name="Mandapat C."/>
            <person name="Jackson L."/>
            <person name="Mathew T."/>
            <person name="Pu L."/>
            <person name="Thornton R."/>
            <person name="Saada N."/>
            <person name="Wilczek-Boney K.B."/>
            <person name="Lee S."/>
            <person name="Kovar C."/>
            <person name="Wu Y."/>
            <person name="Scherer S.E."/>
            <person name="Worley K.C."/>
            <person name="Muzny D.M."/>
            <person name="Gibbs R."/>
        </authorList>
    </citation>
    <scope>NUCLEOTIDE SEQUENCE</scope>
    <source>
        <strain evidence="3">Brora</strain>
    </source>
</reference>
<feature type="region of interest" description="Disordered" evidence="1">
    <location>
        <begin position="157"/>
        <end position="196"/>
    </location>
</feature>
<dbReference type="Proteomes" id="UP000014500">
    <property type="component" value="Unassembled WGS sequence"/>
</dbReference>